<feature type="transmembrane region" description="Helical" evidence="9">
    <location>
        <begin position="97"/>
        <end position="121"/>
    </location>
</feature>
<feature type="transmembrane region" description="Helical" evidence="9">
    <location>
        <begin position="9"/>
        <end position="27"/>
    </location>
</feature>
<dbReference type="HAMAP" id="MF_00161">
    <property type="entry name" value="LspA"/>
    <property type="match status" value="1"/>
</dbReference>
<dbReference type="Pfam" id="PF01252">
    <property type="entry name" value="Peptidase_A8"/>
    <property type="match status" value="1"/>
</dbReference>
<evidence type="ECO:0000313" key="11">
    <source>
        <dbReference type="EMBL" id="QGY43588.1"/>
    </source>
</evidence>
<dbReference type="AlphaFoldDB" id="A0A6I6JR93"/>
<feature type="active site" evidence="9">
    <location>
        <position position="183"/>
    </location>
</feature>
<evidence type="ECO:0000256" key="8">
    <source>
        <dbReference type="ARBA" id="ARBA00023136"/>
    </source>
</evidence>
<organism evidence="11 12">
    <name type="scientific">Maribellus comscasis</name>
    <dbReference type="NCBI Taxonomy" id="2681766"/>
    <lineage>
        <taxon>Bacteria</taxon>
        <taxon>Pseudomonadati</taxon>
        <taxon>Bacteroidota</taxon>
        <taxon>Bacteroidia</taxon>
        <taxon>Marinilabiliales</taxon>
        <taxon>Prolixibacteraceae</taxon>
        <taxon>Maribellus</taxon>
    </lineage>
</organism>
<dbReference type="NCBIfam" id="NF011369">
    <property type="entry name" value="PRK14788.1"/>
    <property type="match status" value="1"/>
</dbReference>
<evidence type="ECO:0000313" key="12">
    <source>
        <dbReference type="Proteomes" id="UP000428260"/>
    </source>
</evidence>
<evidence type="ECO:0000256" key="6">
    <source>
        <dbReference type="ARBA" id="ARBA00022801"/>
    </source>
</evidence>
<dbReference type="PRINTS" id="PR00781">
    <property type="entry name" value="LIPOSIGPTASE"/>
</dbReference>
<dbReference type="EMBL" id="CP046401">
    <property type="protein sequence ID" value="QGY43588.1"/>
    <property type="molecule type" value="Genomic_DNA"/>
</dbReference>
<feature type="transmembrane region" description="Helical" evidence="9">
    <location>
        <begin position="67"/>
        <end position="85"/>
    </location>
</feature>
<keyword evidence="3 9" id="KW-0645">Protease</keyword>
<comment type="similarity">
    <text evidence="1 9 10">Belongs to the peptidase A8 family.</text>
</comment>
<comment type="function">
    <text evidence="9">This protein specifically catalyzes the removal of signal peptides from prolipoproteins.</text>
</comment>
<sequence>MNFSRRSKSLAIIFLILIVDQILKIWIKTSMSLGDEIVVFKDWFILHFVENNGMAFGFEFAGEYGKMFLSVFRILAVVAIGWYLSKLYKQKEIPFGFIASISLILAGAVGNIIDSLFYGMIFNHSYGQVATLFPDGGGYAGFLHGRVVDMFYFPLFSGTYPGWLPFVGGNDYLFFRPVFNIADSAITVGIFSILIFYRKYFNKLDEKPVSEEENTTKEEEAKVEN</sequence>
<evidence type="ECO:0000256" key="5">
    <source>
        <dbReference type="ARBA" id="ARBA00022750"/>
    </source>
</evidence>
<evidence type="ECO:0000256" key="9">
    <source>
        <dbReference type="HAMAP-Rule" id="MF_00161"/>
    </source>
</evidence>
<dbReference type="GO" id="GO:0006508">
    <property type="term" value="P:proteolysis"/>
    <property type="evidence" value="ECO:0007669"/>
    <property type="project" value="UniProtKB-KW"/>
</dbReference>
<keyword evidence="12" id="KW-1185">Reference proteome</keyword>
<dbReference type="RefSeq" id="WP_158864866.1">
    <property type="nucleotide sequence ID" value="NZ_CP046401.1"/>
</dbReference>
<comment type="subcellular location">
    <subcellularLocation>
        <location evidence="9">Cell membrane</location>
        <topology evidence="9">Multi-pass membrane protein</topology>
    </subcellularLocation>
</comment>
<evidence type="ECO:0000256" key="1">
    <source>
        <dbReference type="ARBA" id="ARBA00006139"/>
    </source>
</evidence>
<dbReference type="EC" id="3.4.23.36" evidence="9"/>
<comment type="catalytic activity">
    <reaction evidence="9">
        <text>Release of signal peptides from bacterial membrane prolipoproteins. Hydrolyzes -Xaa-Yaa-Zaa-|-(S,diacylglyceryl)Cys-, in which Xaa is hydrophobic (preferably Leu), and Yaa (Ala or Ser) and Zaa (Gly or Ala) have small, neutral side chains.</text>
        <dbReference type="EC" id="3.4.23.36"/>
    </reaction>
</comment>
<protein>
    <recommendedName>
        <fullName evidence="9">Lipoprotein signal peptidase</fullName>
        <ecNumber evidence="9">3.4.23.36</ecNumber>
    </recommendedName>
    <alternativeName>
        <fullName evidence="9">Prolipoprotein signal peptidase</fullName>
    </alternativeName>
    <alternativeName>
        <fullName evidence="9">Signal peptidase II</fullName>
        <shortName evidence="9">SPase II</shortName>
    </alternativeName>
</protein>
<dbReference type="Proteomes" id="UP000428260">
    <property type="component" value="Chromosome"/>
</dbReference>
<keyword evidence="5 9" id="KW-0064">Aspartyl protease</keyword>
<dbReference type="PANTHER" id="PTHR33695">
    <property type="entry name" value="LIPOPROTEIN SIGNAL PEPTIDASE"/>
    <property type="match status" value="1"/>
</dbReference>
<dbReference type="GO" id="GO:0004190">
    <property type="term" value="F:aspartic-type endopeptidase activity"/>
    <property type="evidence" value="ECO:0007669"/>
    <property type="project" value="UniProtKB-UniRule"/>
</dbReference>
<evidence type="ECO:0000256" key="4">
    <source>
        <dbReference type="ARBA" id="ARBA00022692"/>
    </source>
</evidence>
<evidence type="ECO:0000256" key="7">
    <source>
        <dbReference type="ARBA" id="ARBA00022989"/>
    </source>
</evidence>
<gene>
    <name evidence="9" type="primary">lspA</name>
    <name evidence="11" type="ORF">GM418_07915</name>
</gene>
<dbReference type="GO" id="GO:0005886">
    <property type="term" value="C:plasma membrane"/>
    <property type="evidence" value="ECO:0007669"/>
    <property type="project" value="UniProtKB-SubCell"/>
</dbReference>
<keyword evidence="11" id="KW-0449">Lipoprotein</keyword>
<feature type="active site" evidence="9">
    <location>
        <position position="149"/>
    </location>
</feature>
<feature type="transmembrane region" description="Helical" evidence="9">
    <location>
        <begin position="173"/>
        <end position="197"/>
    </location>
</feature>
<evidence type="ECO:0000256" key="3">
    <source>
        <dbReference type="ARBA" id="ARBA00022670"/>
    </source>
</evidence>
<keyword evidence="8 9" id="KW-0472">Membrane</keyword>
<keyword evidence="4 9" id="KW-0812">Transmembrane</keyword>
<dbReference type="InterPro" id="IPR001872">
    <property type="entry name" value="Peptidase_A8"/>
</dbReference>
<comment type="pathway">
    <text evidence="9">Protein modification; lipoprotein biosynthesis (signal peptide cleavage).</text>
</comment>
<dbReference type="UniPathway" id="UPA00665"/>
<proteinExistence type="inferred from homology"/>
<accession>A0A6I6JR93</accession>
<dbReference type="KEGG" id="mcos:GM418_07915"/>
<keyword evidence="2 9" id="KW-1003">Cell membrane</keyword>
<evidence type="ECO:0000256" key="10">
    <source>
        <dbReference type="RuleBase" id="RU004181"/>
    </source>
</evidence>
<reference evidence="11 12" key="1">
    <citation type="submission" date="2019-11" db="EMBL/GenBank/DDBJ databases">
        <authorList>
            <person name="Zheng R.K."/>
            <person name="Sun C.M."/>
        </authorList>
    </citation>
    <scope>NUCLEOTIDE SEQUENCE [LARGE SCALE GENOMIC DNA]</scope>
    <source>
        <strain evidence="11 12">WC007</strain>
    </source>
</reference>
<name>A0A6I6JR93_9BACT</name>
<keyword evidence="7 9" id="KW-1133">Transmembrane helix</keyword>
<evidence type="ECO:0000256" key="2">
    <source>
        <dbReference type="ARBA" id="ARBA00022475"/>
    </source>
</evidence>
<keyword evidence="6 9" id="KW-0378">Hydrolase</keyword>
<dbReference type="PANTHER" id="PTHR33695:SF1">
    <property type="entry name" value="LIPOPROTEIN SIGNAL PEPTIDASE"/>
    <property type="match status" value="1"/>
</dbReference>